<accession>A0AAD4WVB6</accession>
<dbReference type="Proteomes" id="UP001054821">
    <property type="component" value="Chromosome 1"/>
</dbReference>
<reference evidence="2 3" key="1">
    <citation type="journal article" date="2022" name="G3 (Bethesda)">
        <title>Whole-genome sequence and methylome profiling of the almond [Prunus dulcis (Mill.) D.A. Webb] cultivar 'Nonpareil'.</title>
        <authorList>
            <person name="D'Amico-Willman K.M."/>
            <person name="Ouma W.Z."/>
            <person name="Meulia T."/>
            <person name="Sideli G.M."/>
            <person name="Gradziel T.M."/>
            <person name="Fresnedo-Ramirez J."/>
        </authorList>
    </citation>
    <scope>NUCLEOTIDE SEQUENCE [LARGE SCALE GENOMIC DNA]</scope>
    <source>
        <strain evidence="2">Clone GOH B32 T37-40</strain>
    </source>
</reference>
<proteinExistence type="predicted"/>
<sequence length="120" mass="12762">MGDNSIVGAVATTSANLCDSHNISEFCTVVSTQFQARVKVFWTDNGGEYLNNTLAYFFRAQGRPLVLDRSPISGDEANALGAETTGRTEASDQSPVSENGDSDSCMDELNAIPPFALPVP</sequence>
<gene>
    <name evidence="2" type="ORF">L3X38_002882</name>
</gene>
<dbReference type="EMBL" id="JAJFAZ020000001">
    <property type="protein sequence ID" value="KAI5349991.1"/>
    <property type="molecule type" value="Genomic_DNA"/>
</dbReference>
<dbReference type="AlphaFoldDB" id="A0AAD4WVB6"/>
<keyword evidence="3" id="KW-1185">Reference proteome</keyword>
<comment type="caution">
    <text evidence="2">The sequence shown here is derived from an EMBL/GenBank/DDBJ whole genome shotgun (WGS) entry which is preliminary data.</text>
</comment>
<evidence type="ECO:0000313" key="3">
    <source>
        <dbReference type="Proteomes" id="UP001054821"/>
    </source>
</evidence>
<evidence type="ECO:0008006" key="4">
    <source>
        <dbReference type="Google" id="ProtNLM"/>
    </source>
</evidence>
<feature type="compositionally biased region" description="Polar residues" evidence="1">
    <location>
        <begin position="85"/>
        <end position="99"/>
    </location>
</feature>
<evidence type="ECO:0000313" key="2">
    <source>
        <dbReference type="EMBL" id="KAI5349991.1"/>
    </source>
</evidence>
<name>A0AAD4WVB6_PRUDU</name>
<protein>
    <recommendedName>
        <fullName evidence="4">Integrase catalytic domain-containing protein</fullName>
    </recommendedName>
</protein>
<feature type="region of interest" description="Disordered" evidence="1">
    <location>
        <begin position="72"/>
        <end position="120"/>
    </location>
</feature>
<evidence type="ECO:0000256" key="1">
    <source>
        <dbReference type="SAM" id="MobiDB-lite"/>
    </source>
</evidence>
<organism evidence="2 3">
    <name type="scientific">Prunus dulcis</name>
    <name type="common">Almond</name>
    <name type="synonym">Amygdalus dulcis</name>
    <dbReference type="NCBI Taxonomy" id="3755"/>
    <lineage>
        <taxon>Eukaryota</taxon>
        <taxon>Viridiplantae</taxon>
        <taxon>Streptophyta</taxon>
        <taxon>Embryophyta</taxon>
        <taxon>Tracheophyta</taxon>
        <taxon>Spermatophyta</taxon>
        <taxon>Magnoliopsida</taxon>
        <taxon>eudicotyledons</taxon>
        <taxon>Gunneridae</taxon>
        <taxon>Pentapetalae</taxon>
        <taxon>rosids</taxon>
        <taxon>fabids</taxon>
        <taxon>Rosales</taxon>
        <taxon>Rosaceae</taxon>
        <taxon>Amygdaloideae</taxon>
        <taxon>Amygdaleae</taxon>
        <taxon>Prunus</taxon>
    </lineage>
</organism>